<evidence type="ECO:0000313" key="5">
    <source>
        <dbReference type="EMBL" id="MEV8468544.1"/>
    </source>
</evidence>
<accession>A0ABV3LAF7</accession>
<dbReference type="InterPro" id="IPR040442">
    <property type="entry name" value="Pyrv_kinase-like_dom_sf"/>
</dbReference>
<dbReference type="InterPro" id="IPR015813">
    <property type="entry name" value="Pyrv/PenolPyrv_kinase-like_dom"/>
</dbReference>
<dbReference type="PANTHER" id="PTHR30502">
    <property type="entry name" value="2-KETO-3-DEOXY-L-RHAMNONATE ALDOLASE"/>
    <property type="match status" value="1"/>
</dbReference>
<comment type="caution">
    <text evidence="5">The sequence shown here is derived from an EMBL/GenBank/DDBJ whole genome shotgun (WGS) entry which is preliminary data.</text>
</comment>
<organism evidence="5 6">
    <name type="scientific">Meridianimarinicoccus marinus</name>
    <dbReference type="NCBI Taxonomy" id="3231483"/>
    <lineage>
        <taxon>Bacteria</taxon>
        <taxon>Pseudomonadati</taxon>
        <taxon>Pseudomonadota</taxon>
        <taxon>Alphaproteobacteria</taxon>
        <taxon>Rhodobacterales</taxon>
        <taxon>Paracoccaceae</taxon>
        <taxon>Meridianimarinicoccus</taxon>
    </lineage>
</organism>
<name>A0ABV3LAF7_9RHOB</name>
<keyword evidence="2" id="KW-0479">Metal-binding</keyword>
<reference evidence="5 6" key="1">
    <citation type="submission" date="2024-07" db="EMBL/GenBank/DDBJ databases">
        <authorList>
            <person name="Kang M."/>
        </authorList>
    </citation>
    <scope>NUCLEOTIDE SEQUENCE [LARGE SCALE GENOMIC DNA]</scope>
    <source>
        <strain evidence="5 6">DFM31</strain>
    </source>
</reference>
<dbReference type="EMBL" id="JBFBVU010000031">
    <property type="protein sequence ID" value="MEV8468544.1"/>
    <property type="molecule type" value="Genomic_DNA"/>
</dbReference>
<keyword evidence="3 5" id="KW-0456">Lyase</keyword>
<sequence length="268" mass="27930">MTDTLPRSLEKGRLFKKKLAEGRALSGAWSTLGSPEIACLMAGAGLDYLLIDLEHGRGGLDGLAAQVQALAGFDTAIMVRLPDHDAGSIKRCLDLGANCLLVPQVETAAMAQSILDAALFPTEGRRGVAVGAIQAADWGYEAASYFAHANDALTVLVQIESPEAVDNLPDILALPRLDGIFVGPNDLSATMGLFRQYDAPAFRAVFDRVLQDTHAAGKVFGALPAPGLEVANLLDRGAQLVPGGSDQTMLRNGTQALIAALKAAGDAA</sequence>
<keyword evidence="6" id="KW-1185">Reference proteome</keyword>
<dbReference type="Gene3D" id="3.20.20.60">
    <property type="entry name" value="Phosphoenolpyruvate-binding domains"/>
    <property type="match status" value="1"/>
</dbReference>
<evidence type="ECO:0000256" key="3">
    <source>
        <dbReference type="ARBA" id="ARBA00023239"/>
    </source>
</evidence>
<evidence type="ECO:0000256" key="2">
    <source>
        <dbReference type="ARBA" id="ARBA00022723"/>
    </source>
</evidence>
<protein>
    <submittedName>
        <fullName evidence="5">Aldolase/citrate lyase family protein</fullName>
    </submittedName>
</protein>
<dbReference type="Pfam" id="PF03328">
    <property type="entry name" value="HpcH_HpaI"/>
    <property type="match status" value="1"/>
</dbReference>
<feature type="domain" description="HpcH/HpaI aldolase/citrate lyase" evidence="4">
    <location>
        <begin position="26"/>
        <end position="252"/>
    </location>
</feature>
<comment type="similarity">
    <text evidence="1">Belongs to the HpcH/HpaI aldolase family.</text>
</comment>
<dbReference type="RefSeq" id="WP_366194499.1">
    <property type="nucleotide sequence ID" value="NZ_JBFBVU010000031.1"/>
</dbReference>
<dbReference type="InterPro" id="IPR050251">
    <property type="entry name" value="HpcH-HpaI_aldolase"/>
</dbReference>
<proteinExistence type="inferred from homology"/>
<dbReference type="PANTHER" id="PTHR30502:SF0">
    <property type="entry name" value="PHOSPHOENOLPYRUVATE CARBOXYLASE FAMILY PROTEIN"/>
    <property type="match status" value="1"/>
</dbReference>
<dbReference type="Proteomes" id="UP001553161">
    <property type="component" value="Unassembled WGS sequence"/>
</dbReference>
<dbReference type="InterPro" id="IPR005000">
    <property type="entry name" value="Aldolase/citrate-lyase_domain"/>
</dbReference>
<gene>
    <name evidence="5" type="ORF">AB0T83_17355</name>
</gene>
<evidence type="ECO:0000259" key="4">
    <source>
        <dbReference type="Pfam" id="PF03328"/>
    </source>
</evidence>
<evidence type="ECO:0000256" key="1">
    <source>
        <dbReference type="ARBA" id="ARBA00005568"/>
    </source>
</evidence>
<evidence type="ECO:0000313" key="6">
    <source>
        <dbReference type="Proteomes" id="UP001553161"/>
    </source>
</evidence>
<dbReference type="GO" id="GO:0016829">
    <property type="term" value="F:lyase activity"/>
    <property type="evidence" value="ECO:0007669"/>
    <property type="project" value="UniProtKB-KW"/>
</dbReference>
<dbReference type="SUPFAM" id="SSF51621">
    <property type="entry name" value="Phosphoenolpyruvate/pyruvate domain"/>
    <property type="match status" value="1"/>
</dbReference>